<dbReference type="AlphaFoldDB" id="A0AAD9XA75"/>
<dbReference type="EMBL" id="JANJYI010000003">
    <property type="protein sequence ID" value="KAK2655608.1"/>
    <property type="molecule type" value="Genomic_DNA"/>
</dbReference>
<keyword evidence="1" id="KW-0863">Zinc-finger</keyword>
<comment type="subcellular location">
    <subcellularLocation>
        <location evidence="1">Nucleus</location>
    </subcellularLocation>
</comment>
<accession>A0AAD9XA75</accession>
<dbReference type="GO" id="GO:0006355">
    <property type="term" value="P:regulation of DNA-templated transcription"/>
    <property type="evidence" value="ECO:0007669"/>
    <property type="project" value="UniProtKB-UniRule"/>
</dbReference>
<dbReference type="PANTHER" id="PTHR31669:SF302">
    <property type="entry name" value="PROTEIN FAR1-RELATED SEQUENCE"/>
    <property type="match status" value="1"/>
</dbReference>
<protein>
    <recommendedName>
        <fullName evidence="1">Protein FAR1-RELATED SEQUENCE</fullName>
    </recommendedName>
</protein>
<proteinExistence type="inferred from homology"/>
<organism evidence="2 3">
    <name type="scientific">Dipteronia dyeriana</name>
    <dbReference type="NCBI Taxonomy" id="168575"/>
    <lineage>
        <taxon>Eukaryota</taxon>
        <taxon>Viridiplantae</taxon>
        <taxon>Streptophyta</taxon>
        <taxon>Embryophyta</taxon>
        <taxon>Tracheophyta</taxon>
        <taxon>Spermatophyta</taxon>
        <taxon>Magnoliopsida</taxon>
        <taxon>eudicotyledons</taxon>
        <taxon>Gunneridae</taxon>
        <taxon>Pentapetalae</taxon>
        <taxon>rosids</taxon>
        <taxon>malvids</taxon>
        <taxon>Sapindales</taxon>
        <taxon>Sapindaceae</taxon>
        <taxon>Hippocastanoideae</taxon>
        <taxon>Acereae</taxon>
        <taxon>Dipteronia</taxon>
    </lineage>
</organism>
<keyword evidence="1" id="KW-0539">Nucleus</keyword>
<keyword evidence="1" id="KW-0479">Metal-binding</keyword>
<comment type="similarity">
    <text evidence="1">Belongs to the FHY3/FAR1 family.</text>
</comment>
<dbReference type="InterPro" id="IPR031052">
    <property type="entry name" value="FHY3/FAR1"/>
</dbReference>
<dbReference type="PANTHER" id="PTHR31669">
    <property type="entry name" value="PROTEIN FAR1-RELATED SEQUENCE 10-RELATED"/>
    <property type="match status" value="1"/>
</dbReference>
<dbReference type="Proteomes" id="UP001280121">
    <property type="component" value="Unassembled WGS sequence"/>
</dbReference>
<gene>
    <name evidence="2" type="ORF">Ddye_008660</name>
</gene>
<reference evidence="2" key="1">
    <citation type="journal article" date="2023" name="Plant J.">
        <title>Genome sequences and population genomics provide insights into the demographic history, inbreeding, and mutation load of two 'living fossil' tree species of Dipteronia.</title>
        <authorList>
            <person name="Feng Y."/>
            <person name="Comes H.P."/>
            <person name="Chen J."/>
            <person name="Zhu S."/>
            <person name="Lu R."/>
            <person name="Zhang X."/>
            <person name="Li P."/>
            <person name="Qiu J."/>
            <person name="Olsen K.M."/>
            <person name="Qiu Y."/>
        </authorList>
    </citation>
    <scope>NUCLEOTIDE SEQUENCE</scope>
    <source>
        <strain evidence="2">KIB01</strain>
    </source>
</reference>
<evidence type="ECO:0000256" key="1">
    <source>
        <dbReference type="RuleBase" id="RU367018"/>
    </source>
</evidence>
<comment type="caution">
    <text evidence="2">The sequence shown here is derived from an EMBL/GenBank/DDBJ whole genome shotgun (WGS) entry which is preliminary data.</text>
</comment>
<comment type="function">
    <text evidence="1">Putative transcription activator involved in regulating light control of development.</text>
</comment>
<name>A0AAD9XA75_9ROSI</name>
<evidence type="ECO:0000313" key="2">
    <source>
        <dbReference type="EMBL" id="KAK2655608.1"/>
    </source>
</evidence>
<sequence>MNTTSCSEGLNAFFNEFVSSKTNLREFVVRYEQTLKKIVEREINEDYISEHKDRLNDENNLILKQAASIYTRNIFQKFREQLTDSIRFKSEEGEKDDEFDT</sequence>
<dbReference type="GO" id="GO:0008270">
    <property type="term" value="F:zinc ion binding"/>
    <property type="evidence" value="ECO:0007669"/>
    <property type="project" value="UniProtKB-UniRule"/>
</dbReference>
<evidence type="ECO:0000313" key="3">
    <source>
        <dbReference type="Proteomes" id="UP001280121"/>
    </source>
</evidence>
<keyword evidence="1" id="KW-0862">Zinc</keyword>
<dbReference type="GO" id="GO:0005634">
    <property type="term" value="C:nucleus"/>
    <property type="evidence" value="ECO:0007669"/>
    <property type="project" value="UniProtKB-SubCell"/>
</dbReference>
<keyword evidence="3" id="KW-1185">Reference proteome</keyword>